<keyword evidence="1" id="KW-0812">Transmembrane</keyword>
<feature type="transmembrane region" description="Helical" evidence="1">
    <location>
        <begin position="49"/>
        <end position="69"/>
    </location>
</feature>
<dbReference type="EMBL" id="JBHTKK010000008">
    <property type="protein sequence ID" value="MFD1066062.1"/>
    <property type="molecule type" value="Genomic_DNA"/>
</dbReference>
<evidence type="ECO:0000313" key="3">
    <source>
        <dbReference type="Proteomes" id="UP001597041"/>
    </source>
</evidence>
<keyword evidence="3" id="KW-1185">Reference proteome</keyword>
<gene>
    <name evidence="2" type="ORF">ACFQ19_08500</name>
</gene>
<comment type="caution">
    <text evidence="2">The sequence shown here is derived from an EMBL/GenBank/DDBJ whole genome shotgun (WGS) entry which is preliminary data.</text>
</comment>
<feature type="transmembrane region" description="Helical" evidence="1">
    <location>
        <begin position="108"/>
        <end position="130"/>
    </location>
</feature>
<name>A0ABW3NEZ1_9BACI</name>
<feature type="transmembrane region" description="Helical" evidence="1">
    <location>
        <begin position="81"/>
        <end position="102"/>
    </location>
</feature>
<organism evidence="2 3">
    <name type="scientific">Oceanobacillus locisalsi</name>
    <dbReference type="NCBI Taxonomy" id="546107"/>
    <lineage>
        <taxon>Bacteria</taxon>
        <taxon>Bacillati</taxon>
        <taxon>Bacillota</taxon>
        <taxon>Bacilli</taxon>
        <taxon>Bacillales</taxon>
        <taxon>Bacillaceae</taxon>
        <taxon>Oceanobacillus</taxon>
    </lineage>
</organism>
<dbReference type="RefSeq" id="WP_379591650.1">
    <property type="nucleotide sequence ID" value="NZ_JBHTKK010000008.1"/>
</dbReference>
<keyword evidence="1" id="KW-0472">Membrane</keyword>
<sequence>MKKIKDERLKLKNLKNIRVLFMIQTIGILGILGYDLVTKGLDGMTDNPLWNVFIITAIVSAYLSMNISIDHETSEKSPEKGLAISLVVTVFISIVIGILSSLGEGIPAMNGILIGGIIFICGFIPSFYVYRLRKKTMDN</sequence>
<evidence type="ECO:0000313" key="2">
    <source>
        <dbReference type="EMBL" id="MFD1066062.1"/>
    </source>
</evidence>
<accession>A0ABW3NEZ1</accession>
<feature type="transmembrane region" description="Helical" evidence="1">
    <location>
        <begin position="20"/>
        <end position="37"/>
    </location>
</feature>
<evidence type="ECO:0008006" key="4">
    <source>
        <dbReference type="Google" id="ProtNLM"/>
    </source>
</evidence>
<proteinExistence type="predicted"/>
<protein>
    <recommendedName>
        <fullName evidence="4">Branched-chain amino acid ABC transporter substrate-binding protein</fullName>
    </recommendedName>
</protein>
<reference evidence="3" key="1">
    <citation type="journal article" date="2019" name="Int. J. Syst. Evol. Microbiol.">
        <title>The Global Catalogue of Microorganisms (GCM) 10K type strain sequencing project: providing services to taxonomists for standard genome sequencing and annotation.</title>
        <authorList>
            <consortium name="The Broad Institute Genomics Platform"/>
            <consortium name="The Broad Institute Genome Sequencing Center for Infectious Disease"/>
            <person name="Wu L."/>
            <person name="Ma J."/>
        </authorList>
    </citation>
    <scope>NUCLEOTIDE SEQUENCE [LARGE SCALE GENOMIC DNA]</scope>
    <source>
        <strain evidence="3">CCUG 56608</strain>
    </source>
</reference>
<evidence type="ECO:0000256" key="1">
    <source>
        <dbReference type="SAM" id="Phobius"/>
    </source>
</evidence>
<keyword evidence="1" id="KW-1133">Transmembrane helix</keyword>
<dbReference type="Proteomes" id="UP001597041">
    <property type="component" value="Unassembled WGS sequence"/>
</dbReference>